<dbReference type="EMBL" id="JAKRRX010000331">
    <property type="protein sequence ID" value="MCW8336665.1"/>
    <property type="molecule type" value="Genomic_DNA"/>
</dbReference>
<protein>
    <submittedName>
        <fullName evidence="1">Uncharacterized protein</fullName>
    </submittedName>
</protein>
<name>A0A9X3CKZ3_9VIBR</name>
<evidence type="ECO:0000313" key="2">
    <source>
        <dbReference type="Proteomes" id="UP001155586"/>
    </source>
</evidence>
<keyword evidence="2" id="KW-1185">Reference proteome</keyword>
<dbReference type="Proteomes" id="UP001155586">
    <property type="component" value="Unassembled WGS sequence"/>
</dbReference>
<dbReference type="AlphaFoldDB" id="A0A9X3CKZ3"/>
<evidence type="ECO:0000313" key="1">
    <source>
        <dbReference type="EMBL" id="MCW8336665.1"/>
    </source>
</evidence>
<proteinExistence type="predicted"/>
<gene>
    <name evidence="1" type="ORF">MD483_22930</name>
</gene>
<dbReference type="RefSeq" id="WP_265689727.1">
    <property type="nucleotide sequence ID" value="NZ_JAKRRX010000331.1"/>
</dbReference>
<comment type="caution">
    <text evidence="1">The sequence shown here is derived from an EMBL/GenBank/DDBJ whole genome shotgun (WGS) entry which is preliminary data.</text>
</comment>
<reference evidence="1" key="1">
    <citation type="submission" date="2022-02" db="EMBL/GenBank/DDBJ databases">
        <title>Vibrio sp. nov., a new bacterium isolated from Bohai sea, China.</title>
        <authorList>
            <person name="Yuan Y."/>
        </authorList>
    </citation>
    <scope>NUCLEOTIDE SEQUENCE</scope>
    <source>
        <strain evidence="1">DBSS07</strain>
    </source>
</reference>
<sequence length="72" mass="8017">MAIRSSVSADISAEVIWVNSTDFKSTVKAVKIHQILVENFGYMDSLILEESDRGEGVSLSVCDPHQQFWTLS</sequence>
<accession>A0A9X3CKZ3</accession>
<organism evidence="1 2">
    <name type="scientific">Vibrio paucivorans</name>
    <dbReference type="NCBI Taxonomy" id="2829489"/>
    <lineage>
        <taxon>Bacteria</taxon>
        <taxon>Pseudomonadati</taxon>
        <taxon>Pseudomonadota</taxon>
        <taxon>Gammaproteobacteria</taxon>
        <taxon>Vibrionales</taxon>
        <taxon>Vibrionaceae</taxon>
        <taxon>Vibrio</taxon>
    </lineage>
</organism>